<dbReference type="PANTHER" id="PTHR31576">
    <property type="entry name" value="TATA BOX-BINDING PROTEIN-ASSOCIATED FACTOR RNA POLYMERASE I SUBUNIT B"/>
    <property type="match status" value="1"/>
</dbReference>
<sequence>MNYNLETVQDDGPATQEACFICGESNFYSDGGFYYCSLCNTQSQTARLYTADEEYRVDSQRQHTGGVQVLRDKKRKTKKGMKDKQFLSTWEMYNILLKHLANQLVGIGFPETVKAKIFQLYTAFLIRRKVIFVSKSNPKEKSSVTCGEPQMNIFALYGVEPPPRKKAKSKNFGKKKTVPVVDKDLELEHHLPSVRKMLITGEKRKAMVQEYKAKATELSKVDTVFDEVAEKTQEENKKDAVKKPSYPRLVTTHGLRKLRRGGLMKNRVMMKNLLAKENTERDKNYLAAKRILEYERFSFKTALILIFVSMRQLGFPVVFSDILRLFYVGVLSFKDVDLGVYEENKQLAQRCRKFYGVINKYFSLRSSGAMIECFVKYIGIKNFYYPEMKEVVPKYCDEFVLPREFEVIISLLNHMFKFDDYINYDDRLKWAQFRSIPEVFVLTQILVVLKMFFGLDDRTEKFQSKFARLVNKVMNEEVAIRGWQMEEWTELFVIEDWFGYLQRRRELVKTELFSSLLYVPNKTLTMTKLHNLMPHDPREAETEDEIADEADYNEEKKAVKECRLLFENLLKKSLSESEQPDIPTIKPYIPLPLPTQSIVDQYLKNYPLVHDTSFKKELFQADFMKKRIDYIWNPKKYIKLLKRRGYTVKIVHGDAINNEFEPDPNIDESEMVLLFQPYKNFDEFVPNNKDEWSHSMKFLIELVEEITCKCSDSPAQANTIEFNRIMNAFSDIYMKSCLGGLIPLMSRVHDSDLSSDSD</sequence>
<keyword evidence="6" id="KW-0805">Transcription regulation</keyword>
<evidence type="ECO:0000259" key="10">
    <source>
        <dbReference type="Pfam" id="PF20645"/>
    </source>
</evidence>
<dbReference type="EMBL" id="CAXLJM020000068">
    <property type="protein sequence ID" value="CAL8123604.1"/>
    <property type="molecule type" value="Genomic_DNA"/>
</dbReference>
<evidence type="ECO:0000256" key="9">
    <source>
        <dbReference type="ARBA" id="ARBA00023242"/>
    </source>
</evidence>
<keyword evidence="9" id="KW-0539">Nucleus</keyword>
<dbReference type="InterPro" id="IPR048538">
    <property type="entry name" value="Rrn7_cyclin_C"/>
</dbReference>
<dbReference type="Pfam" id="PF20645">
    <property type="entry name" value="Rrn7_cyclin_C"/>
    <property type="match status" value="1"/>
</dbReference>
<evidence type="ECO:0000256" key="2">
    <source>
        <dbReference type="ARBA" id="ARBA00006899"/>
    </source>
</evidence>
<evidence type="ECO:0000256" key="3">
    <source>
        <dbReference type="ARBA" id="ARBA00022723"/>
    </source>
</evidence>
<evidence type="ECO:0000256" key="4">
    <source>
        <dbReference type="ARBA" id="ARBA00022771"/>
    </source>
</evidence>
<keyword evidence="12" id="KW-1185">Reference proteome</keyword>
<protein>
    <recommendedName>
        <fullName evidence="10">Rrn7/TAF1B C-terminal cyclin domain-containing protein</fullName>
    </recommendedName>
</protein>
<evidence type="ECO:0000256" key="5">
    <source>
        <dbReference type="ARBA" id="ARBA00022833"/>
    </source>
</evidence>
<evidence type="ECO:0000256" key="8">
    <source>
        <dbReference type="ARBA" id="ARBA00023163"/>
    </source>
</evidence>
<comment type="subcellular location">
    <subcellularLocation>
        <location evidence="1">Nucleus</location>
        <location evidence="1">Nucleolus</location>
    </subcellularLocation>
</comment>
<name>A0ABP1RFD7_9HEXA</name>
<keyword evidence="5" id="KW-0862">Zinc</keyword>
<keyword evidence="8" id="KW-0804">Transcription</keyword>
<evidence type="ECO:0000256" key="7">
    <source>
        <dbReference type="ARBA" id="ARBA00023125"/>
    </source>
</evidence>
<evidence type="ECO:0000256" key="1">
    <source>
        <dbReference type="ARBA" id="ARBA00004604"/>
    </source>
</evidence>
<evidence type="ECO:0000313" key="12">
    <source>
        <dbReference type="Proteomes" id="UP001642540"/>
    </source>
</evidence>
<proteinExistence type="inferred from homology"/>
<dbReference type="PANTHER" id="PTHR31576:SF2">
    <property type="entry name" value="TATA BOX-BINDING PROTEIN-ASSOCIATED FACTOR RNA POLYMERASE I SUBUNIT B"/>
    <property type="match status" value="1"/>
</dbReference>
<organism evidence="11 12">
    <name type="scientific">Orchesella dallaii</name>
    <dbReference type="NCBI Taxonomy" id="48710"/>
    <lineage>
        <taxon>Eukaryota</taxon>
        <taxon>Metazoa</taxon>
        <taxon>Ecdysozoa</taxon>
        <taxon>Arthropoda</taxon>
        <taxon>Hexapoda</taxon>
        <taxon>Collembola</taxon>
        <taxon>Entomobryomorpha</taxon>
        <taxon>Entomobryoidea</taxon>
        <taxon>Orchesellidae</taxon>
        <taxon>Orchesellinae</taxon>
        <taxon>Orchesella</taxon>
    </lineage>
</organism>
<dbReference type="Proteomes" id="UP001642540">
    <property type="component" value="Unassembled WGS sequence"/>
</dbReference>
<evidence type="ECO:0000256" key="6">
    <source>
        <dbReference type="ARBA" id="ARBA00023015"/>
    </source>
</evidence>
<dbReference type="InterPro" id="IPR033599">
    <property type="entry name" value="TAF1B/Rrn7"/>
</dbReference>
<gene>
    <name evidence="11" type="ORF">ODALV1_LOCUS20250</name>
</gene>
<keyword evidence="3" id="KW-0479">Metal-binding</keyword>
<comment type="similarity">
    <text evidence="2">Belongs to the RRN7/TAF1B family.</text>
</comment>
<keyword evidence="4" id="KW-0863">Zinc-finger</keyword>
<evidence type="ECO:0000313" key="11">
    <source>
        <dbReference type="EMBL" id="CAL8123604.1"/>
    </source>
</evidence>
<keyword evidence="7" id="KW-0238">DNA-binding</keyword>
<comment type="caution">
    <text evidence="11">The sequence shown here is derived from an EMBL/GenBank/DDBJ whole genome shotgun (WGS) entry which is preliminary data.</text>
</comment>
<reference evidence="11 12" key="1">
    <citation type="submission" date="2024-08" db="EMBL/GenBank/DDBJ databases">
        <authorList>
            <person name="Cucini C."/>
            <person name="Frati F."/>
        </authorList>
    </citation>
    <scope>NUCLEOTIDE SEQUENCE [LARGE SCALE GENOMIC DNA]</scope>
</reference>
<feature type="domain" description="Rrn7/TAF1B C-terminal cyclin" evidence="10">
    <location>
        <begin position="393"/>
        <end position="510"/>
    </location>
</feature>
<accession>A0ABP1RFD7</accession>